<dbReference type="Gene3D" id="3.30.70.1320">
    <property type="entry name" value="Multidrug efflux transporter AcrB pore domain like"/>
    <property type="match status" value="2"/>
</dbReference>
<evidence type="ECO:0000256" key="2">
    <source>
        <dbReference type="SAM" id="Phobius"/>
    </source>
</evidence>
<proteinExistence type="predicted"/>
<keyword evidence="2" id="KW-0472">Membrane</keyword>
<dbReference type="SUPFAM" id="SSF82866">
    <property type="entry name" value="Multidrug efflux transporter AcrB transmembrane domain"/>
    <property type="match status" value="2"/>
</dbReference>
<feature type="region of interest" description="Disordered" evidence="1">
    <location>
        <begin position="1"/>
        <end position="20"/>
    </location>
</feature>
<feature type="transmembrane region" description="Helical" evidence="2">
    <location>
        <begin position="1084"/>
        <end position="1103"/>
    </location>
</feature>
<accession>A0ABY7HHN5</accession>
<feature type="transmembrane region" description="Helical" evidence="2">
    <location>
        <begin position="549"/>
        <end position="569"/>
    </location>
</feature>
<feature type="region of interest" description="Disordered" evidence="1">
    <location>
        <begin position="272"/>
        <end position="295"/>
    </location>
</feature>
<feature type="transmembrane region" description="Helical" evidence="2">
    <location>
        <begin position="581"/>
        <end position="602"/>
    </location>
</feature>
<gene>
    <name evidence="3" type="ORF">O0S08_21845</name>
</gene>
<dbReference type="Gene3D" id="3.30.70.1430">
    <property type="entry name" value="Multidrug efflux transporter AcrB pore domain"/>
    <property type="match status" value="2"/>
</dbReference>
<dbReference type="Proteomes" id="UP001164459">
    <property type="component" value="Chromosome"/>
</dbReference>
<evidence type="ECO:0000313" key="4">
    <source>
        <dbReference type="Proteomes" id="UP001164459"/>
    </source>
</evidence>
<dbReference type="EMBL" id="CP114040">
    <property type="protein sequence ID" value="WAS98783.1"/>
    <property type="molecule type" value="Genomic_DNA"/>
</dbReference>
<feature type="transmembrane region" description="Helical" evidence="2">
    <location>
        <begin position="1042"/>
        <end position="1063"/>
    </location>
</feature>
<dbReference type="Gene3D" id="1.20.1640.10">
    <property type="entry name" value="Multidrug efflux transporter AcrB transmembrane domain"/>
    <property type="match status" value="3"/>
</dbReference>
<dbReference type="SUPFAM" id="SSF82693">
    <property type="entry name" value="Multidrug efflux transporter AcrB pore domain, PN1, PN2, PC1 and PC2 subdomains"/>
    <property type="match status" value="2"/>
</dbReference>
<dbReference type="Gene3D" id="3.30.70.1440">
    <property type="entry name" value="Multidrug efflux transporter AcrB pore domain"/>
    <property type="match status" value="1"/>
</dbReference>
<dbReference type="PANTHER" id="PTHR32063">
    <property type="match status" value="1"/>
</dbReference>
<evidence type="ECO:0000313" key="3">
    <source>
        <dbReference type="EMBL" id="WAS98783.1"/>
    </source>
</evidence>
<sequence length="1158" mass="121979">MSPNAGPIGPGPEDMSAKAGPQIAGRASLSDLALDRPVMIGMLLLAILVLGAIATARLPLAFLPAGGTARVSLRINLQRTSPELVEREIIRPVEEAMAGLRGLQRIQVGSGGWGVRVNLEFVAGTDIAARKAEIRERFDRIRGTLPDAITRVTLDSWGRSDDAVVKLRLASDSDLTRSYDLIERHVVRPIERIPGVSRVELEGVEPRELEVALDLEALRRAGVSAQAVSAAVREARQGRSLGVLREDATQPGVRAPPVDADPQAFAALPVARTRGAPASTTAATTAPRATTPIASAASSAASSSMSSGTSTNAAPAVSATAPLAAQGPQGIGARSNTASVGPGVYTSTPIGAGVAAATASAVGQTGATPPARVGEVARVEVHPRENRNFRSLDGRLGVDLSVYADAGASPVDVAHAVNGVVEELQASPRLGGISAVVYHDQGKIILKTLADLRDTGIYGGVLGVAMLWLFLRRWGVTMVAALCIPLTILATCGVLLIRGEELNCIVLLGLVLGVGMLVDNAVVITEAIELQAQRGLSARAAVRAGGREVGLATVASTLSSVIVFLPLVFGDPANPMSALLAPLGLTFATVLLCSLFVSQTLVPLIMPTVLKRGGVAEGTGRSGRILGPLTAGYGRLIALTLRFRRTALVLGLGLAASAVIPTRLLNYNLSDIDPKPDWVEVSMQFVGSPGYKDIAERVRVVEEAILAKKDALAVTHVSCAYSDFWGRCDVHPIARAASEADAEAFTKTVKQALPEQAGVRYLVGENNRGQMRGNPDRHEIELAIKGEDMGVLMDLSEKAAAHLRATLPRGSADNPEAGGVDTVVGPYDEGSRELHVQLDGALLRRYDLRADDVARLIQTAFQGTPLGQVRSPEGQIELRLSAGAAAGGAGDGPTIEELRDLPIPLADGGEVTVGGIATLERTRSPFFIQRLDRETQVKVKARFFTPDPEKNRELVKKAMESFVFPAGYSSGEWSRWGRTQRSNLEVLIDLGLCLLLVYAVMASLFESFLQPFAILATCLLGCVGAPWLMWWTGTTVDTTAMIGLFILIGIAVNNGIMLIDRAIQLRAAGMGRDAALAAAGADRLRPILMTAGTTVLGLVPMLIHHPTLAGVYYHAIALILVGGLASSTVMTLVFLPATYSLIDDLARAGRSVWRRVAR</sequence>
<dbReference type="PANTHER" id="PTHR32063:SF73">
    <property type="entry name" value="RND SUPERFAMILY EFFLUX PUMP PERMEASE COMPONENT 1"/>
    <property type="match status" value="1"/>
</dbReference>
<keyword evidence="2" id="KW-0812">Transmembrane</keyword>
<keyword evidence="4" id="KW-1185">Reference proteome</keyword>
<feature type="transmembrane region" description="Helical" evidence="2">
    <location>
        <begin position="505"/>
        <end position="528"/>
    </location>
</feature>
<feature type="transmembrane region" description="Helical" evidence="2">
    <location>
        <begin position="1012"/>
        <end position="1030"/>
    </location>
</feature>
<evidence type="ECO:0000256" key="1">
    <source>
        <dbReference type="SAM" id="MobiDB-lite"/>
    </source>
</evidence>
<feature type="transmembrane region" description="Helical" evidence="2">
    <location>
        <begin position="38"/>
        <end position="60"/>
    </location>
</feature>
<dbReference type="InterPro" id="IPR027463">
    <property type="entry name" value="AcrB_DN_DC_subdom"/>
</dbReference>
<keyword evidence="2" id="KW-1133">Transmembrane helix</keyword>
<feature type="transmembrane region" description="Helical" evidence="2">
    <location>
        <begin position="647"/>
        <end position="665"/>
    </location>
</feature>
<organism evidence="3 4">
    <name type="scientific">Nannocystis punicea</name>
    <dbReference type="NCBI Taxonomy" id="2995304"/>
    <lineage>
        <taxon>Bacteria</taxon>
        <taxon>Pseudomonadati</taxon>
        <taxon>Myxococcota</taxon>
        <taxon>Polyangia</taxon>
        <taxon>Nannocystales</taxon>
        <taxon>Nannocystaceae</taxon>
        <taxon>Nannocystis</taxon>
    </lineage>
</organism>
<protein>
    <submittedName>
        <fullName evidence="3">Efflux RND transporter permease subunit</fullName>
    </submittedName>
</protein>
<feature type="transmembrane region" description="Helical" evidence="2">
    <location>
        <begin position="478"/>
        <end position="499"/>
    </location>
</feature>
<dbReference type="SUPFAM" id="SSF82714">
    <property type="entry name" value="Multidrug efflux transporter AcrB TolC docking domain, DN and DC subdomains"/>
    <property type="match status" value="2"/>
</dbReference>
<dbReference type="Pfam" id="PF00873">
    <property type="entry name" value="ACR_tran"/>
    <property type="match status" value="2"/>
</dbReference>
<feature type="transmembrane region" description="Helical" evidence="2">
    <location>
        <begin position="986"/>
        <end position="1005"/>
    </location>
</feature>
<reference evidence="3" key="1">
    <citation type="submission" date="2022-11" db="EMBL/GenBank/DDBJ databases">
        <title>Minimal conservation of predation-associated metabolite biosynthetic gene clusters underscores biosynthetic potential of Myxococcota including descriptions for ten novel species: Archangium lansinium sp. nov., Myxococcus landrumus sp. nov., Nannocystis bai.</title>
        <authorList>
            <person name="Ahearne A."/>
            <person name="Stevens C."/>
            <person name="Dowd S."/>
        </authorList>
    </citation>
    <scope>NUCLEOTIDE SEQUENCE</scope>
    <source>
        <strain evidence="3">Fl3</strain>
    </source>
</reference>
<dbReference type="InterPro" id="IPR001036">
    <property type="entry name" value="Acrflvin-R"/>
</dbReference>
<feature type="transmembrane region" description="Helical" evidence="2">
    <location>
        <begin position="1115"/>
        <end position="1142"/>
    </location>
</feature>
<name>A0ABY7HHN5_9BACT</name>
<dbReference type="Gene3D" id="3.30.2090.10">
    <property type="entry name" value="Multidrug efflux transporter AcrB TolC docking domain, DN and DC subdomains"/>
    <property type="match status" value="3"/>
</dbReference>
<dbReference type="RefSeq" id="WP_269041141.1">
    <property type="nucleotide sequence ID" value="NZ_CP114040.1"/>
</dbReference>